<dbReference type="SUPFAM" id="SSF52283">
    <property type="entry name" value="Formate/glycerate dehydrogenase catalytic domain-like"/>
    <property type="match status" value="1"/>
</dbReference>
<comment type="similarity">
    <text evidence="1 4">Belongs to the D-isomer specific 2-hydroxyacid dehydrogenase family.</text>
</comment>
<comment type="caution">
    <text evidence="7">The sequence shown here is derived from an EMBL/GenBank/DDBJ whole genome shotgun (WGS) entry which is preliminary data.</text>
</comment>
<evidence type="ECO:0000313" key="8">
    <source>
        <dbReference type="Proteomes" id="UP000237846"/>
    </source>
</evidence>
<dbReference type="InterPro" id="IPR006139">
    <property type="entry name" value="D-isomer_2_OHA_DH_cat_dom"/>
</dbReference>
<evidence type="ECO:0000259" key="5">
    <source>
        <dbReference type="Pfam" id="PF00389"/>
    </source>
</evidence>
<protein>
    <submittedName>
        <fullName evidence="7">Phosphoglycerate dehydrogenase-like enzyme</fullName>
    </submittedName>
</protein>
<reference evidence="7 8" key="1">
    <citation type="submission" date="2018-03" db="EMBL/GenBank/DDBJ databases">
        <title>Genomic Encyclopedia of Archaeal and Bacterial Type Strains, Phase II (KMG-II): from individual species to whole genera.</title>
        <authorList>
            <person name="Goeker M."/>
        </authorList>
    </citation>
    <scope>NUCLEOTIDE SEQUENCE [LARGE SCALE GENOMIC DNA]</scope>
    <source>
        <strain evidence="7 8">DSM 45601</strain>
    </source>
</reference>
<dbReference type="PANTHER" id="PTHR43333">
    <property type="entry name" value="2-HACID_DH_C DOMAIN-CONTAINING PROTEIN"/>
    <property type="match status" value="1"/>
</dbReference>
<evidence type="ECO:0000313" key="7">
    <source>
        <dbReference type="EMBL" id="PRY02195.1"/>
    </source>
</evidence>
<dbReference type="GO" id="GO:0016616">
    <property type="term" value="F:oxidoreductase activity, acting on the CH-OH group of donors, NAD or NADP as acceptor"/>
    <property type="evidence" value="ECO:0007669"/>
    <property type="project" value="InterPro"/>
</dbReference>
<keyword evidence="3" id="KW-0520">NAD</keyword>
<sequence length="324" mass="34734">MSSPTPRVVVLHRDGDRPPGMAAVAERARVRYATGEELAEALPGADVLFVWDFLSDAVPAAWPNAGALRWVHSASAGVDRLVFDELVRSEVVVTNARGVFDQPIAEYVLGLVLCHAKDFPATLRLQGERRWRHRETRRITGARALVVGTGPIGRAIARLLRAAGLRVTGAGRVARSGDPDFGEVLAADELGTALGSADYLVLAAPLTPATRGMIDAAALARMRSDAYLINVGRGALVVQDDLVAALTAGTIGGAALDVFAAEPLPPDSPLWELPNVVVSPHMSGDAVGWREELVRLFADNLDRYIEGRPLRNIVDKRHGYVRTP</sequence>
<feature type="domain" description="D-isomer specific 2-hydroxyacid dehydrogenase catalytic" evidence="5">
    <location>
        <begin position="34"/>
        <end position="314"/>
    </location>
</feature>
<dbReference type="Gene3D" id="3.40.50.720">
    <property type="entry name" value="NAD(P)-binding Rossmann-like Domain"/>
    <property type="match status" value="2"/>
</dbReference>
<dbReference type="CDD" id="cd05300">
    <property type="entry name" value="2-Hacid_dh_1"/>
    <property type="match status" value="1"/>
</dbReference>
<name>A0A2T0QE59_9ACTN</name>
<dbReference type="Pfam" id="PF02826">
    <property type="entry name" value="2-Hacid_dh_C"/>
    <property type="match status" value="1"/>
</dbReference>
<gene>
    <name evidence="7" type="ORF">CLV72_101796</name>
</gene>
<proteinExistence type="inferred from homology"/>
<organism evidence="7 8">
    <name type="scientific">Allonocardiopsis opalescens</name>
    <dbReference type="NCBI Taxonomy" id="1144618"/>
    <lineage>
        <taxon>Bacteria</taxon>
        <taxon>Bacillati</taxon>
        <taxon>Actinomycetota</taxon>
        <taxon>Actinomycetes</taxon>
        <taxon>Streptosporangiales</taxon>
        <taxon>Allonocardiopsis</taxon>
    </lineage>
</organism>
<feature type="domain" description="D-isomer specific 2-hydroxyacid dehydrogenase NAD-binding" evidence="6">
    <location>
        <begin position="109"/>
        <end position="283"/>
    </location>
</feature>
<evidence type="ECO:0000256" key="3">
    <source>
        <dbReference type="ARBA" id="ARBA00023027"/>
    </source>
</evidence>
<dbReference type="InterPro" id="IPR036291">
    <property type="entry name" value="NAD(P)-bd_dom_sf"/>
</dbReference>
<dbReference type="InterPro" id="IPR029753">
    <property type="entry name" value="D-isomer_DH_CS"/>
</dbReference>
<keyword evidence="2 4" id="KW-0560">Oxidoreductase</keyword>
<dbReference type="InterPro" id="IPR006140">
    <property type="entry name" value="D-isomer_DH_NAD-bd"/>
</dbReference>
<evidence type="ECO:0000256" key="1">
    <source>
        <dbReference type="ARBA" id="ARBA00005854"/>
    </source>
</evidence>
<keyword evidence="8" id="KW-1185">Reference proteome</keyword>
<dbReference type="EMBL" id="PVZC01000001">
    <property type="protein sequence ID" value="PRY02195.1"/>
    <property type="molecule type" value="Genomic_DNA"/>
</dbReference>
<dbReference type="SUPFAM" id="SSF51735">
    <property type="entry name" value="NAD(P)-binding Rossmann-fold domains"/>
    <property type="match status" value="1"/>
</dbReference>
<dbReference type="AlphaFoldDB" id="A0A2T0QE59"/>
<evidence type="ECO:0000256" key="4">
    <source>
        <dbReference type="RuleBase" id="RU003719"/>
    </source>
</evidence>
<dbReference type="Proteomes" id="UP000237846">
    <property type="component" value="Unassembled WGS sequence"/>
</dbReference>
<accession>A0A2T0QE59</accession>
<dbReference type="PANTHER" id="PTHR43333:SF1">
    <property type="entry name" value="D-ISOMER SPECIFIC 2-HYDROXYACID DEHYDROGENASE NAD-BINDING DOMAIN-CONTAINING PROTEIN"/>
    <property type="match status" value="1"/>
</dbReference>
<dbReference type="Pfam" id="PF00389">
    <property type="entry name" value="2-Hacid_dh"/>
    <property type="match status" value="1"/>
</dbReference>
<evidence type="ECO:0000259" key="6">
    <source>
        <dbReference type="Pfam" id="PF02826"/>
    </source>
</evidence>
<dbReference type="PROSITE" id="PS00671">
    <property type="entry name" value="D_2_HYDROXYACID_DH_3"/>
    <property type="match status" value="1"/>
</dbReference>
<evidence type="ECO:0000256" key="2">
    <source>
        <dbReference type="ARBA" id="ARBA00023002"/>
    </source>
</evidence>
<dbReference type="GO" id="GO:0051287">
    <property type="term" value="F:NAD binding"/>
    <property type="evidence" value="ECO:0007669"/>
    <property type="project" value="InterPro"/>
</dbReference>